<dbReference type="PANTHER" id="PTHR36439:SF1">
    <property type="entry name" value="DUF1697 DOMAIN-CONTAINING PROTEIN"/>
    <property type="match status" value="1"/>
</dbReference>
<dbReference type="AlphaFoldDB" id="A0A9X1DDF0"/>
<dbReference type="PIRSF" id="PIRSF008502">
    <property type="entry name" value="UCP008502"/>
    <property type="match status" value="1"/>
</dbReference>
<gene>
    <name evidence="1" type="ORF">KK488_14350</name>
</gene>
<keyword evidence="2" id="KW-1185">Reference proteome</keyword>
<reference evidence="1" key="1">
    <citation type="submission" date="2021-05" db="EMBL/GenBank/DDBJ databases">
        <title>Genome of Sphingobium sp. strain.</title>
        <authorList>
            <person name="Fan R."/>
        </authorList>
    </citation>
    <scope>NUCLEOTIDE SEQUENCE</scope>
    <source>
        <strain evidence="1">H33</strain>
    </source>
</reference>
<evidence type="ECO:0000313" key="2">
    <source>
        <dbReference type="Proteomes" id="UP001138757"/>
    </source>
</evidence>
<dbReference type="RefSeq" id="WP_214624388.1">
    <property type="nucleotide sequence ID" value="NZ_JAHGAW010000009.1"/>
</dbReference>
<dbReference type="SUPFAM" id="SSF160379">
    <property type="entry name" value="SP0830-like"/>
    <property type="match status" value="1"/>
</dbReference>
<accession>A0A9X1DDF0</accession>
<dbReference type="PANTHER" id="PTHR36439">
    <property type="entry name" value="BLL4334 PROTEIN"/>
    <property type="match status" value="1"/>
</dbReference>
<sequence length="180" mass="19366">MPRYVALLSSVNVGSNQVKMADLKAALEKCGLENVSTVTASGNALFDHAKAADAPLAKLIGECVKDNFGFRTFAAVRSATELKAAIAENPFRGGSEDKFVHIHFLEKPLTDAGFKALERAHEGKGAEKFAPGSAHVHIDYVDGVGRSKVTAPFLEKHLGCMGTARNLRSLERIIEAMETR</sequence>
<comment type="caution">
    <text evidence="1">The sequence shown here is derived from an EMBL/GenBank/DDBJ whole genome shotgun (WGS) entry which is preliminary data.</text>
</comment>
<organism evidence="1 2">
    <name type="scientific">Sphingobium nicotianae</name>
    <dbReference type="NCBI Taxonomy" id="2782607"/>
    <lineage>
        <taxon>Bacteria</taxon>
        <taxon>Pseudomonadati</taxon>
        <taxon>Pseudomonadota</taxon>
        <taxon>Alphaproteobacteria</taxon>
        <taxon>Sphingomonadales</taxon>
        <taxon>Sphingomonadaceae</taxon>
        <taxon>Sphingobium</taxon>
    </lineage>
</organism>
<name>A0A9X1DDF0_9SPHN</name>
<dbReference type="InterPro" id="IPR012545">
    <property type="entry name" value="DUF1697"/>
</dbReference>
<dbReference type="Gene3D" id="3.30.70.1280">
    <property type="entry name" value="SP0830-like domains"/>
    <property type="match status" value="1"/>
</dbReference>
<dbReference type="EMBL" id="JAHGAW010000009">
    <property type="protein sequence ID" value="MBT2188132.1"/>
    <property type="molecule type" value="Genomic_DNA"/>
</dbReference>
<evidence type="ECO:0000313" key="1">
    <source>
        <dbReference type="EMBL" id="MBT2188132.1"/>
    </source>
</evidence>
<dbReference type="Pfam" id="PF08002">
    <property type="entry name" value="DUF1697"/>
    <property type="match status" value="1"/>
</dbReference>
<protein>
    <submittedName>
        <fullName evidence="1">DUF1697 domain-containing protein</fullName>
    </submittedName>
</protein>
<dbReference type="Proteomes" id="UP001138757">
    <property type="component" value="Unassembled WGS sequence"/>
</dbReference>
<proteinExistence type="predicted"/>